<keyword evidence="7" id="KW-0547">Nucleotide-binding</keyword>
<evidence type="ECO:0000256" key="12">
    <source>
        <dbReference type="SAM" id="Phobius"/>
    </source>
</evidence>
<evidence type="ECO:0000256" key="11">
    <source>
        <dbReference type="ARBA" id="ARBA00023012"/>
    </source>
</evidence>
<accession>A0A4S8NXB0</accession>
<keyword evidence="6 12" id="KW-0812">Transmembrane</keyword>
<dbReference type="InterPro" id="IPR036890">
    <property type="entry name" value="HATPase_C_sf"/>
</dbReference>
<evidence type="ECO:0000256" key="6">
    <source>
        <dbReference type="ARBA" id="ARBA00022692"/>
    </source>
</evidence>
<dbReference type="PROSITE" id="PS50885">
    <property type="entry name" value="HAMP"/>
    <property type="match status" value="1"/>
</dbReference>
<feature type="domain" description="Histidine kinase" evidence="13">
    <location>
        <begin position="237"/>
        <end position="449"/>
    </location>
</feature>
<dbReference type="Gene3D" id="1.20.5.1040">
    <property type="entry name" value="Sensor protein qsec"/>
    <property type="match status" value="1"/>
</dbReference>
<dbReference type="PROSITE" id="PS50109">
    <property type="entry name" value="HIS_KIN"/>
    <property type="match status" value="1"/>
</dbReference>
<dbReference type="InterPro" id="IPR003594">
    <property type="entry name" value="HATPase_dom"/>
</dbReference>
<dbReference type="InterPro" id="IPR036097">
    <property type="entry name" value="HisK_dim/P_sf"/>
</dbReference>
<dbReference type="Proteomes" id="UP000308828">
    <property type="component" value="Unassembled WGS sequence"/>
</dbReference>
<keyword evidence="12" id="KW-0472">Membrane</keyword>
<dbReference type="EMBL" id="STGV01000006">
    <property type="protein sequence ID" value="THV20922.1"/>
    <property type="molecule type" value="Genomic_DNA"/>
</dbReference>
<evidence type="ECO:0000256" key="7">
    <source>
        <dbReference type="ARBA" id="ARBA00022741"/>
    </source>
</evidence>
<evidence type="ECO:0000256" key="10">
    <source>
        <dbReference type="ARBA" id="ARBA00022989"/>
    </source>
</evidence>
<dbReference type="Gene3D" id="3.30.565.10">
    <property type="entry name" value="Histidine kinase-like ATPase, C-terminal domain"/>
    <property type="match status" value="1"/>
</dbReference>
<keyword evidence="11" id="KW-0902">Two-component regulatory system</keyword>
<evidence type="ECO:0000313" key="15">
    <source>
        <dbReference type="EMBL" id="THV20922.1"/>
    </source>
</evidence>
<organism evidence="15 16">
    <name type="scientific">Peteryoungia ipomoeae</name>
    <dbReference type="NCBI Taxonomy" id="1210932"/>
    <lineage>
        <taxon>Bacteria</taxon>
        <taxon>Pseudomonadati</taxon>
        <taxon>Pseudomonadota</taxon>
        <taxon>Alphaproteobacteria</taxon>
        <taxon>Hyphomicrobiales</taxon>
        <taxon>Rhizobiaceae</taxon>
        <taxon>Peteryoungia</taxon>
    </lineage>
</organism>
<evidence type="ECO:0000256" key="2">
    <source>
        <dbReference type="ARBA" id="ARBA00004141"/>
    </source>
</evidence>
<dbReference type="InterPro" id="IPR003660">
    <property type="entry name" value="HAMP_dom"/>
</dbReference>
<keyword evidence="5" id="KW-0808">Transferase</keyword>
<protein>
    <recommendedName>
        <fullName evidence="3">histidine kinase</fullName>
        <ecNumber evidence="3">2.7.13.3</ecNumber>
    </recommendedName>
</protein>
<name>A0A4S8NXB0_9HYPH</name>
<comment type="caution">
    <text evidence="15">The sequence shown here is derived from an EMBL/GenBank/DDBJ whole genome shotgun (WGS) entry which is preliminary data.</text>
</comment>
<comment type="subcellular location">
    <subcellularLocation>
        <location evidence="2">Membrane</location>
        <topology evidence="2">Multi-pass membrane protein</topology>
    </subcellularLocation>
</comment>
<dbReference type="Gene3D" id="1.10.287.130">
    <property type="match status" value="1"/>
</dbReference>
<dbReference type="GO" id="GO:0005886">
    <property type="term" value="C:plasma membrane"/>
    <property type="evidence" value="ECO:0007669"/>
    <property type="project" value="TreeGrafter"/>
</dbReference>
<dbReference type="SMART" id="SM00387">
    <property type="entry name" value="HATPase_c"/>
    <property type="match status" value="1"/>
</dbReference>
<evidence type="ECO:0000256" key="3">
    <source>
        <dbReference type="ARBA" id="ARBA00012438"/>
    </source>
</evidence>
<evidence type="ECO:0000256" key="5">
    <source>
        <dbReference type="ARBA" id="ARBA00022679"/>
    </source>
</evidence>
<dbReference type="InterPro" id="IPR003661">
    <property type="entry name" value="HisK_dim/P_dom"/>
</dbReference>
<dbReference type="PANTHER" id="PTHR45436:SF14">
    <property type="entry name" value="SENSOR PROTEIN QSEC"/>
    <property type="match status" value="1"/>
</dbReference>
<dbReference type="AlphaFoldDB" id="A0A4S8NXB0"/>
<gene>
    <name evidence="15" type="ORF">FAA97_17150</name>
</gene>
<keyword evidence="10 12" id="KW-1133">Transmembrane helix</keyword>
<dbReference type="InterPro" id="IPR013727">
    <property type="entry name" value="2CSK_N"/>
</dbReference>
<dbReference type="GO" id="GO:0000155">
    <property type="term" value="F:phosphorelay sensor kinase activity"/>
    <property type="evidence" value="ECO:0007669"/>
    <property type="project" value="InterPro"/>
</dbReference>
<dbReference type="EC" id="2.7.13.3" evidence="3"/>
<dbReference type="SUPFAM" id="SSF47384">
    <property type="entry name" value="Homodimeric domain of signal transducing histidine kinase"/>
    <property type="match status" value="1"/>
</dbReference>
<dbReference type="RefSeq" id="WP_136599782.1">
    <property type="nucleotide sequence ID" value="NZ_STGV01000006.1"/>
</dbReference>
<keyword evidence="16" id="KW-1185">Reference proteome</keyword>
<feature type="domain" description="HAMP" evidence="14">
    <location>
        <begin position="177"/>
        <end position="229"/>
    </location>
</feature>
<dbReference type="SMART" id="SM00388">
    <property type="entry name" value="HisKA"/>
    <property type="match status" value="1"/>
</dbReference>
<keyword evidence="4" id="KW-0597">Phosphoprotein</keyword>
<evidence type="ECO:0000259" key="13">
    <source>
        <dbReference type="PROSITE" id="PS50109"/>
    </source>
</evidence>
<dbReference type="InterPro" id="IPR005467">
    <property type="entry name" value="His_kinase_dom"/>
</dbReference>
<dbReference type="GO" id="GO:0005524">
    <property type="term" value="F:ATP binding"/>
    <property type="evidence" value="ECO:0007669"/>
    <property type="project" value="UniProtKB-KW"/>
</dbReference>
<dbReference type="InterPro" id="IPR050428">
    <property type="entry name" value="TCS_sensor_his_kinase"/>
</dbReference>
<comment type="catalytic activity">
    <reaction evidence="1">
        <text>ATP + protein L-histidine = ADP + protein N-phospho-L-histidine.</text>
        <dbReference type="EC" id="2.7.13.3"/>
    </reaction>
</comment>
<proteinExistence type="predicted"/>
<dbReference type="Pfam" id="PF02518">
    <property type="entry name" value="HATPase_c"/>
    <property type="match status" value="1"/>
</dbReference>
<keyword evidence="9" id="KW-0067">ATP-binding</keyword>
<evidence type="ECO:0000256" key="1">
    <source>
        <dbReference type="ARBA" id="ARBA00000085"/>
    </source>
</evidence>
<dbReference type="Pfam" id="PF00512">
    <property type="entry name" value="HisKA"/>
    <property type="match status" value="1"/>
</dbReference>
<evidence type="ECO:0000256" key="8">
    <source>
        <dbReference type="ARBA" id="ARBA00022777"/>
    </source>
</evidence>
<evidence type="ECO:0000259" key="14">
    <source>
        <dbReference type="PROSITE" id="PS50885"/>
    </source>
</evidence>
<dbReference type="OrthoDB" id="9809766at2"/>
<evidence type="ECO:0000256" key="9">
    <source>
        <dbReference type="ARBA" id="ARBA00022840"/>
    </source>
</evidence>
<feature type="transmembrane region" description="Helical" evidence="12">
    <location>
        <begin position="155"/>
        <end position="176"/>
    </location>
</feature>
<evidence type="ECO:0000313" key="16">
    <source>
        <dbReference type="Proteomes" id="UP000308828"/>
    </source>
</evidence>
<feature type="transmembrane region" description="Helical" evidence="12">
    <location>
        <begin position="12"/>
        <end position="32"/>
    </location>
</feature>
<dbReference type="CDD" id="cd00082">
    <property type="entry name" value="HisKA"/>
    <property type="match status" value="1"/>
</dbReference>
<dbReference type="Pfam" id="PF08521">
    <property type="entry name" value="2CSK_N"/>
    <property type="match status" value="1"/>
</dbReference>
<dbReference type="PANTHER" id="PTHR45436">
    <property type="entry name" value="SENSOR HISTIDINE KINASE YKOH"/>
    <property type="match status" value="1"/>
</dbReference>
<keyword evidence="8 15" id="KW-0418">Kinase</keyword>
<sequence length="463" mass="50095">MRFETRSLAGRLVWSLSILLAVFWTIAVGLSIHVMRAEFDEVFDSALQETTERLAPLVVDDHFRRDAGSEPNRVAALTPGAADEYLTYQVRDAAGRVLMHSHNVGTEPYPAPLAPGFWSGDGVRIFTIATVSDTLFIQVADSLAHRREATLESALTLLLPILLLLPLGMVATRWIVVRATRPVNALRDAISVRDGSNLEPIALGGLPTEIATIPGSINTLLARLKQAIEAERDLAANSAHELRTPLAGALAQMELLSQQLSEPQDKSRSERVLEALRRLSLMLEKLLQLSRAEAGIGFARTPVDLIALVDLLVESFQRSHPTATIIVQPSPGLSELMRAIDPDAFAIAFNNLLENAARYGSEGEPIMVAVTKDGLITMTNSVSVLSDPDPNVYRTRFKRGQTSKPGAGLGLAIVDKLMAQMNGTMALRTVTLASGRSGFQCELSFPADENEDRGLPAPLGETG</sequence>
<reference evidence="15 16" key="1">
    <citation type="submission" date="2019-04" db="EMBL/GenBank/DDBJ databases">
        <title>Genome sequence of strain shin9-1.</title>
        <authorList>
            <person name="Gao J."/>
            <person name="Sun J."/>
        </authorList>
    </citation>
    <scope>NUCLEOTIDE SEQUENCE [LARGE SCALE GENOMIC DNA]</scope>
    <source>
        <strain evidence="16">shin9-1</strain>
    </source>
</reference>
<evidence type="ECO:0000256" key="4">
    <source>
        <dbReference type="ARBA" id="ARBA00022553"/>
    </source>
</evidence>
<dbReference type="SUPFAM" id="SSF55874">
    <property type="entry name" value="ATPase domain of HSP90 chaperone/DNA topoisomerase II/histidine kinase"/>
    <property type="match status" value="1"/>
</dbReference>